<proteinExistence type="predicted"/>
<reference evidence="1 2" key="1">
    <citation type="journal article" date="2013" name="Curr. Biol.">
        <title>The Genome of the Foraminiferan Reticulomyxa filosa.</title>
        <authorList>
            <person name="Glockner G."/>
            <person name="Hulsmann N."/>
            <person name="Schleicher M."/>
            <person name="Noegel A.A."/>
            <person name="Eichinger L."/>
            <person name="Gallinger C."/>
            <person name="Pawlowski J."/>
            <person name="Sierra R."/>
            <person name="Euteneuer U."/>
            <person name="Pillet L."/>
            <person name="Moustafa A."/>
            <person name="Platzer M."/>
            <person name="Groth M."/>
            <person name="Szafranski K."/>
            <person name="Schliwa M."/>
        </authorList>
    </citation>
    <scope>NUCLEOTIDE SEQUENCE [LARGE SCALE GENOMIC DNA]</scope>
</reference>
<comment type="caution">
    <text evidence="1">The sequence shown here is derived from an EMBL/GenBank/DDBJ whole genome shotgun (WGS) entry which is preliminary data.</text>
</comment>
<keyword evidence="2" id="KW-1185">Reference proteome</keyword>
<evidence type="ECO:0000313" key="1">
    <source>
        <dbReference type="EMBL" id="ETO05771.1"/>
    </source>
</evidence>
<protein>
    <submittedName>
        <fullName evidence="1">Uncharacterized protein</fullName>
    </submittedName>
</protein>
<dbReference type="Proteomes" id="UP000023152">
    <property type="component" value="Unassembled WGS sequence"/>
</dbReference>
<evidence type="ECO:0000313" key="2">
    <source>
        <dbReference type="Proteomes" id="UP000023152"/>
    </source>
</evidence>
<dbReference type="AlphaFoldDB" id="X6LWN1"/>
<gene>
    <name evidence="1" type="ORF">RFI_31626</name>
</gene>
<organism evidence="1 2">
    <name type="scientific">Reticulomyxa filosa</name>
    <dbReference type="NCBI Taxonomy" id="46433"/>
    <lineage>
        <taxon>Eukaryota</taxon>
        <taxon>Sar</taxon>
        <taxon>Rhizaria</taxon>
        <taxon>Retaria</taxon>
        <taxon>Foraminifera</taxon>
        <taxon>Monothalamids</taxon>
        <taxon>Reticulomyxidae</taxon>
        <taxon>Reticulomyxa</taxon>
    </lineage>
</organism>
<name>X6LWN1_RETFI</name>
<dbReference type="EMBL" id="ASPP01027785">
    <property type="protein sequence ID" value="ETO05771.1"/>
    <property type="molecule type" value="Genomic_DNA"/>
</dbReference>
<sequence length="236" mass="27694">MVEKWVTCMLKVLTRNELEGKKGVVYSKKKGFFQTNCEKDDIVQQELEYNEHGQVKKTKNTNIMNTNDETYTILKGALPRIRTQKRMKMINTCINKKRINSNVKTNKDKGILGLEFVLAFESVIAFEYVLALEFVLAFKLVWLYVNSIGDHSWEKLINVPAIPLVDNSSFVHVQDLDYLKENKKCGNCGRSSKKKLEYIVLKDYCQDHLKMKTKKKKKKYFLILKKFFTFFSRFSN</sequence>
<accession>X6LWN1</accession>